<accession>A0A6A4FR97</accession>
<dbReference type="EMBL" id="QXFV01000809">
    <property type="protein sequence ID" value="KAE9025402.1"/>
    <property type="molecule type" value="Genomic_DNA"/>
</dbReference>
<dbReference type="InterPro" id="IPR004875">
    <property type="entry name" value="DDE_SF_endonuclease_dom"/>
</dbReference>
<dbReference type="AlphaFoldDB" id="A0A6A4FR97"/>
<gene>
    <name evidence="2" type="ORF">PR001_g12443</name>
    <name evidence="3" type="ORF">PR003_g5941</name>
</gene>
<dbReference type="EMBL" id="QXFT01000256">
    <property type="protein sequence ID" value="KAE9349327.1"/>
    <property type="molecule type" value="Genomic_DNA"/>
</dbReference>
<feature type="domain" description="DDE-1" evidence="1">
    <location>
        <begin position="37"/>
        <end position="109"/>
    </location>
</feature>
<dbReference type="Proteomes" id="UP000429607">
    <property type="component" value="Unassembled WGS sequence"/>
</dbReference>
<reference evidence="3 5" key="1">
    <citation type="submission" date="2018-08" db="EMBL/GenBank/DDBJ databases">
        <title>Genomic investigation of the strawberry pathogen Phytophthora fragariae indicates pathogenicity is determined by transcriptional variation in three key races.</title>
        <authorList>
            <person name="Adams T.M."/>
            <person name="Armitage A.D."/>
            <person name="Sobczyk M.K."/>
            <person name="Bates H.J."/>
            <person name="Dunwell J.M."/>
            <person name="Nellist C.F."/>
            <person name="Harrison R.J."/>
        </authorList>
    </citation>
    <scope>NUCLEOTIDE SEQUENCE [LARGE SCALE GENOMIC DNA]</scope>
    <source>
        <strain evidence="2 4">SCRP249</strain>
        <strain evidence="3 5">SCRP333</strain>
    </source>
</reference>
<protein>
    <recommendedName>
        <fullName evidence="1">DDE-1 domain-containing protein</fullName>
    </recommendedName>
</protein>
<name>A0A6A4FR97_9STRA</name>
<dbReference type="GO" id="GO:0003676">
    <property type="term" value="F:nucleic acid binding"/>
    <property type="evidence" value="ECO:0007669"/>
    <property type="project" value="InterPro"/>
</dbReference>
<evidence type="ECO:0000313" key="4">
    <source>
        <dbReference type="Proteomes" id="UP000429607"/>
    </source>
</evidence>
<evidence type="ECO:0000313" key="2">
    <source>
        <dbReference type="EMBL" id="KAE9025402.1"/>
    </source>
</evidence>
<keyword evidence="5" id="KW-1185">Reference proteome</keyword>
<dbReference type="Proteomes" id="UP000434957">
    <property type="component" value="Unassembled WGS sequence"/>
</dbReference>
<sequence>MSNCPRRAEGLQNTRGYYTVQAKAYCDKKVMIEWIDKTSVVYVPPGVTGLVRPMDIAVMKTFKDRLRELYTKFAIENGTFTYVAQKRHHIAASLLQAWDEVDEESIRSGMLKAALMAMAPRDAQGVFATSKPASGGVVDEL</sequence>
<organism evidence="3 5">
    <name type="scientific">Phytophthora rubi</name>
    <dbReference type="NCBI Taxonomy" id="129364"/>
    <lineage>
        <taxon>Eukaryota</taxon>
        <taxon>Sar</taxon>
        <taxon>Stramenopiles</taxon>
        <taxon>Oomycota</taxon>
        <taxon>Peronosporomycetes</taxon>
        <taxon>Peronosporales</taxon>
        <taxon>Peronosporaceae</taxon>
        <taxon>Phytophthora</taxon>
    </lineage>
</organism>
<evidence type="ECO:0000259" key="1">
    <source>
        <dbReference type="Pfam" id="PF03184"/>
    </source>
</evidence>
<evidence type="ECO:0000313" key="5">
    <source>
        <dbReference type="Proteomes" id="UP000434957"/>
    </source>
</evidence>
<comment type="caution">
    <text evidence="3">The sequence shown here is derived from an EMBL/GenBank/DDBJ whole genome shotgun (WGS) entry which is preliminary data.</text>
</comment>
<proteinExistence type="predicted"/>
<dbReference type="Pfam" id="PF03184">
    <property type="entry name" value="DDE_1"/>
    <property type="match status" value="1"/>
</dbReference>
<evidence type="ECO:0000313" key="3">
    <source>
        <dbReference type="EMBL" id="KAE9349327.1"/>
    </source>
</evidence>